<feature type="region of interest" description="Disordered" evidence="1">
    <location>
        <begin position="543"/>
        <end position="743"/>
    </location>
</feature>
<sequence length="834" mass="94620">MLRRYNSTNLDTFVLKNKKTTIGSSPNCDIIVKGRGISEFHASIESNSTGFWLKEHSLSGITRVNDLQVVGQIELQSGDLIQIGPINNPFVFENQWMIGTRPNSSKPNENNNMNILPSITAKRITPISKRKRSVENSLRSSASSTESSVPRANSRESIRQLSISQIPSATFYQTSVPPIQTPSSFSYSNQYFPLRPRLESIKSSTIQPIQPNFELCAYRGFLSAISAQLRSFNDRVLKNPQREYAEVFTAMCRACDVPLQTRIMEIEKHCEIVLIDSDFEENEELITKLDHFIRESRREKILELTQELENIIPVVRDAASNARENIKVCNVFTQWSRQFGDIIRTSTGLTSEILFQAIDDLKRQFSEAHMSRHWLPPSITPILRLAALELEKSKNFHIQETPTDTQSNIAQIESIQHEMSFHIKNLETRIDKSDASKLLNLVENLGSDYRKMMEMAGISPKNSIMSFEVTPEDISNGRENLEEQTAGPIQKIIDYSEEVEIMNQKICGILGGPSEKQFEESKKKVQISEKLLKELLENSERLLMNENSKNISTEEKSEETGSRQKRSPMILVNEASEVQSEVGEEDLKIIEEVESTVEDSEVPESVTSPIPQESPEIQLDIPEPSDVPDSPEIRPESPEPRTNRSEVEPEQEPILKQKIVMVEKSASETHDPVNVVPEVPEPQSSDPEVSDDQNLNKLENGNSSETPSDIRDNPESGTPEVVEPDTNPENPEVPETPLIFDSPDVPLEIVEEFEQHEKLEESSENRVLRNLKGYESHWKSHQNTANGKPNIVYQYPTTLYRNHTSPSSTQKRRSKSEEQRIKSSLANRPPFVLY</sequence>
<feature type="compositionally biased region" description="Low complexity" evidence="1">
    <location>
        <begin position="718"/>
        <end position="737"/>
    </location>
</feature>
<feature type="compositionally biased region" description="Basic and acidic residues" evidence="1">
    <location>
        <begin position="552"/>
        <end position="562"/>
    </location>
</feature>
<dbReference type="Proteomes" id="UP001152747">
    <property type="component" value="Unassembled WGS sequence"/>
</dbReference>
<dbReference type="CDD" id="cd00060">
    <property type="entry name" value="FHA"/>
    <property type="match status" value="1"/>
</dbReference>
<feature type="compositionally biased region" description="Low complexity" evidence="1">
    <location>
        <begin position="672"/>
        <end position="687"/>
    </location>
</feature>
<feature type="compositionally biased region" description="Polar residues" evidence="1">
    <location>
        <begin position="798"/>
        <end position="809"/>
    </location>
</feature>
<feature type="compositionally biased region" description="Low complexity" evidence="1">
    <location>
        <begin position="137"/>
        <end position="148"/>
    </location>
</feature>
<feature type="region of interest" description="Disordered" evidence="1">
    <location>
        <begin position="128"/>
        <end position="156"/>
    </location>
</feature>
<proteinExistence type="predicted"/>
<dbReference type="InterPro" id="IPR000253">
    <property type="entry name" value="FHA_dom"/>
</dbReference>
<reference evidence="3" key="1">
    <citation type="submission" date="2022-11" db="EMBL/GenBank/DDBJ databases">
        <authorList>
            <person name="Kikuchi T."/>
        </authorList>
    </citation>
    <scope>NUCLEOTIDE SEQUENCE</scope>
    <source>
        <strain evidence="3">PS1010</strain>
    </source>
</reference>
<evidence type="ECO:0000313" key="4">
    <source>
        <dbReference type="Proteomes" id="UP001152747"/>
    </source>
</evidence>
<gene>
    <name evidence="3" type="ORF">CAMP_LOCUS7757</name>
</gene>
<feature type="compositionally biased region" description="Basic and acidic residues" evidence="1">
    <location>
        <begin position="631"/>
        <end position="647"/>
    </location>
</feature>
<dbReference type="Gene3D" id="2.60.200.20">
    <property type="match status" value="1"/>
</dbReference>
<dbReference type="PROSITE" id="PS50006">
    <property type="entry name" value="FHA_DOMAIN"/>
    <property type="match status" value="1"/>
</dbReference>
<organism evidence="3 4">
    <name type="scientific">Caenorhabditis angaria</name>
    <dbReference type="NCBI Taxonomy" id="860376"/>
    <lineage>
        <taxon>Eukaryota</taxon>
        <taxon>Metazoa</taxon>
        <taxon>Ecdysozoa</taxon>
        <taxon>Nematoda</taxon>
        <taxon>Chromadorea</taxon>
        <taxon>Rhabditida</taxon>
        <taxon>Rhabditina</taxon>
        <taxon>Rhabditomorpha</taxon>
        <taxon>Rhabditoidea</taxon>
        <taxon>Rhabditidae</taxon>
        <taxon>Peloderinae</taxon>
        <taxon>Caenorhabditis</taxon>
    </lineage>
</organism>
<dbReference type="SUPFAM" id="SSF49879">
    <property type="entry name" value="SMAD/FHA domain"/>
    <property type="match status" value="1"/>
</dbReference>
<dbReference type="Pfam" id="PF00498">
    <property type="entry name" value="FHA"/>
    <property type="match status" value="1"/>
</dbReference>
<name>A0A9P1N280_9PELO</name>
<dbReference type="AlphaFoldDB" id="A0A9P1N280"/>
<protein>
    <recommendedName>
        <fullName evidence="2">FHA domain-containing protein</fullName>
    </recommendedName>
</protein>
<evidence type="ECO:0000259" key="2">
    <source>
        <dbReference type="PROSITE" id="PS50006"/>
    </source>
</evidence>
<feature type="compositionally biased region" description="Acidic residues" evidence="1">
    <location>
        <begin position="592"/>
        <end position="602"/>
    </location>
</feature>
<evidence type="ECO:0000256" key="1">
    <source>
        <dbReference type="SAM" id="MobiDB-lite"/>
    </source>
</evidence>
<accession>A0A9P1N280</accession>
<evidence type="ECO:0000313" key="3">
    <source>
        <dbReference type="EMBL" id="CAI5445120.1"/>
    </source>
</evidence>
<feature type="domain" description="FHA" evidence="2">
    <location>
        <begin position="20"/>
        <end position="69"/>
    </location>
</feature>
<keyword evidence="4" id="KW-1185">Reference proteome</keyword>
<comment type="caution">
    <text evidence="3">The sequence shown here is derived from an EMBL/GenBank/DDBJ whole genome shotgun (WGS) entry which is preliminary data.</text>
</comment>
<dbReference type="OrthoDB" id="5877708at2759"/>
<feature type="compositionally biased region" description="Polar residues" evidence="1">
    <location>
        <begin position="693"/>
        <end position="707"/>
    </location>
</feature>
<feature type="region of interest" description="Disordered" evidence="1">
    <location>
        <begin position="798"/>
        <end position="834"/>
    </location>
</feature>
<dbReference type="InterPro" id="IPR008984">
    <property type="entry name" value="SMAD_FHA_dom_sf"/>
</dbReference>
<dbReference type="EMBL" id="CANHGI010000003">
    <property type="protein sequence ID" value="CAI5445120.1"/>
    <property type="molecule type" value="Genomic_DNA"/>
</dbReference>
<dbReference type="SMART" id="SM00240">
    <property type="entry name" value="FHA"/>
    <property type="match status" value="1"/>
</dbReference>